<reference evidence="1" key="1">
    <citation type="journal article" date="2014" name="Int. J. Syst. Evol. Microbiol.">
        <title>Complete genome of a new Firmicutes species belonging to the dominant human colonic microbiota ('Ruminococcus bicirculans') reveals two chromosomes and a selective capacity to utilize plant glucans.</title>
        <authorList>
            <consortium name="NISC Comparative Sequencing Program"/>
            <person name="Wegmann U."/>
            <person name="Louis P."/>
            <person name="Goesmann A."/>
            <person name="Henrissat B."/>
            <person name="Duncan S.H."/>
            <person name="Flint H.J."/>
        </authorList>
    </citation>
    <scope>NUCLEOTIDE SEQUENCE</scope>
    <source>
        <strain evidence="1">NBRC 109915</strain>
    </source>
</reference>
<name>A0ABQ5VGC0_9RHOB</name>
<sequence>MEGFKGLEQALAQLPQSTSKGVARRVMKKNLKPVADFANALWPGSSDDVFRITSRVARGQIADSHMQRKSSTLNMFVGAPGGALGTPEAHLIEFGTGPRYHESGKYVGAVSPSPMLQPAWEANRGTMLRALGEDLFEEIQKSLARRSEAKATKAGG</sequence>
<keyword evidence="2" id="KW-1185">Reference proteome</keyword>
<reference evidence="1" key="2">
    <citation type="submission" date="2023-01" db="EMBL/GenBank/DDBJ databases">
        <title>Draft genome sequence of Sulfitobacter pacificus strain NBRC 109915.</title>
        <authorList>
            <person name="Sun Q."/>
            <person name="Mori K."/>
        </authorList>
    </citation>
    <scope>NUCLEOTIDE SEQUENCE</scope>
    <source>
        <strain evidence="1">NBRC 109915</strain>
    </source>
</reference>
<evidence type="ECO:0000313" key="1">
    <source>
        <dbReference type="EMBL" id="GLQ26132.1"/>
    </source>
</evidence>
<gene>
    <name evidence="1" type="ORF">GCM10007927_09350</name>
</gene>
<protein>
    <submittedName>
        <fullName evidence="1">Phage protein, HK97 gp10 family</fullName>
    </submittedName>
</protein>
<accession>A0ABQ5VGC0</accession>
<dbReference type="EMBL" id="BSNL01000001">
    <property type="protein sequence ID" value="GLQ26132.1"/>
    <property type="molecule type" value="Genomic_DNA"/>
</dbReference>
<dbReference type="Proteomes" id="UP001161388">
    <property type="component" value="Unassembled WGS sequence"/>
</dbReference>
<organism evidence="1 2">
    <name type="scientific">Sulfitobacter pacificus</name>
    <dbReference type="NCBI Taxonomy" id="1499314"/>
    <lineage>
        <taxon>Bacteria</taxon>
        <taxon>Pseudomonadati</taxon>
        <taxon>Pseudomonadota</taxon>
        <taxon>Alphaproteobacteria</taxon>
        <taxon>Rhodobacterales</taxon>
        <taxon>Roseobacteraceae</taxon>
        <taxon>Sulfitobacter</taxon>
    </lineage>
</organism>
<proteinExistence type="predicted"/>
<comment type="caution">
    <text evidence="1">The sequence shown here is derived from an EMBL/GenBank/DDBJ whole genome shotgun (WGS) entry which is preliminary data.</text>
</comment>
<evidence type="ECO:0000313" key="2">
    <source>
        <dbReference type="Proteomes" id="UP001161388"/>
    </source>
</evidence>